<keyword evidence="2" id="KW-1185">Reference proteome</keyword>
<protein>
    <submittedName>
        <fullName evidence="1">DUF4251 domain-containing protein</fullName>
    </submittedName>
</protein>
<gene>
    <name evidence="1" type="ORF">K8352_09775</name>
</gene>
<dbReference type="AlphaFoldDB" id="A0AAE3EV18"/>
<dbReference type="Pfam" id="PF14059">
    <property type="entry name" value="DUF4251"/>
    <property type="match status" value="1"/>
</dbReference>
<dbReference type="InterPro" id="IPR025347">
    <property type="entry name" value="DUF4251"/>
</dbReference>
<sequence>MKKVIIVCFVVLGTQWMAAQSKSQLKKEKAEREYVAMKAQIASGKFKFIGDRALPMGHRSISLTTNPNFVKINDGMADGYMPFFGRRYSGGGYGDGGAIEFKGEMKNYRVKNNDKKRRVVISFSAKGKSQTYDVSISTSGSGWASMTIKGSDSSTISYNGKVSELKEGDIN</sequence>
<comment type="caution">
    <text evidence="1">The sequence shown here is derived from an EMBL/GenBank/DDBJ whole genome shotgun (WGS) entry which is preliminary data.</text>
</comment>
<dbReference type="RefSeq" id="WP_317902183.1">
    <property type="nucleotide sequence ID" value="NZ_JAIRBC010000012.1"/>
</dbReference>
<reference evidence="1" key="1">
    <citation type="submission" date="2023-02" db="EMBL/GenBank/DDBJ databases">
        <title>Genome of Flavobacteriaceae gen. nov. sp. strain F89.</title>
        <authorList>
            <person name="Wang Y."/>
        </authorList>
    </citation>
    <scope>NUCLEOTIDE SEQUENCE</scope>
    <source>
        <strain evidence="1">F89</strain>
    </source>
</reference>
<evidence type="ECO:0000313" key="1">
    <source>
        <dbReference type="EMBL" id="MCG2461035.1"/>
    </source>
</evidence>
<dbReference type="Gene3D" id="2.40.128.410">
    <property type="match status" value="1"/>
</dbReference>
<name>A0AAE3EV18_9FLAO</name>
<evidence type="ECO:0000313" key="2">
    <source>
        <dbReference type="Proteomes" id="UP001200642"/>
    </source>
</evidence>
<accession>A0AAE3EV18</accession>
<dbReference type="EMBL" id="JAIRBC010000012">
    <property type="protein sequence ID" value="MCG2461035.1"/>
    <property type="molecule type" value="Genomic_DNA"/>
</dbReference>
<dbReference type="Proteomes" id="UP001200642">
    <property type="component" value="Unassembled WGS sequence"/>
</dbReference>
<proteinExistence type="predicted"/>
<organism evidence="1 2">
    <name type="scientific">Cerina litoralis</name>
    <dbReference type="NCBI Taxonomy" id="2874477"/>
    <lineage>
        <taxon>Bacteria</taxon>
        <taxon>Pseudomonadati</taxon>
        <taxon>Bacteroidota</taxon>
        <taxon>Flavobacteriia</taxon>
        <taxon>Flavobacteriales</taxon>
        <taxon>Flavobacteriaceae</taxon>
        <taxon>Cerina</taxon>
    </lineage>
</organism>